<feature type="site" description="Interaction with DNA" evidence="10">
    <location>
        <position position="143"/>
    </location>
</feature>
<evidence type="ECO:0000256" key="3">
    <source>
        <dbReference type="ARBA" id="ARBA00022723"/>
    </source>
</evidence>
<dbReference type="PROSITE" id="PS50880">
    <property type="entry name" value="TOPRIM"/>
    <property type="match status" value="1"/>
</dbReference>
<proteinExistence type="inferred from homology"/>
<dbReference type="InterPro" id="IPR013826">
    <property type="entry name" value="Topo_IA_cen_sub3"/>
</dbReference>
<dbReference type="SMART" id="SM00436">
    <property type="entry name" value="TOP1Bc"/>
    <property type="match status" value="1"/>
</dbReference>
<dbReference type="CDD" id="cd00186">
    <property type="entry name" value="TOP1Ac"/>
    <property type="match status" value="1"/>
</dbReference>
<feature type="domain" description="Topo IA-type catalytic" evidence="12">
    <location>
        <begin position="129"/>
        <end position="567"/>
    </location>
</feature>
<dbReference type="EC" id="5.6.2.1" evidence="10"/>
<evidence type="ECO:0000256" key="8">
    <source>
        <dbReference type="ARBA" id="ARBA00023125"/>
    </source>
</evidence>
<protein>
    <recommendedName>
        <fullName evidence="10">DNA topoisomerase 1</fullName>
        <ecNumber evidence="10">5.6.2.1</ecNumber>
    </recommendedName>
    <alternativeName>
        <fullName evidence="10">DNA topoisomerase I</fullName>
    </alternativeName>
</protein>
<organism evidence="13 14">
    <name type="scientific">Candidatus Auribacter fodinae</name>
    <dbReference type="NCBI Taxonomy" id="2093366"/>
    <lineage>
        <taxon>Bacteria</taxon>
        <taxon>Pseudomonadati</taxon>
        <taxon>Candidatus Auribacterota</taxon>
        <taxon>Candidatus Auribacteria</taxon>
        <taxon>Candidatus Auribacterales</taxon>
        <taxon>Candidatus Auribacteraceae</taxon>
        <taxon>Candidatus Auribacter</taxon>
    </lineage>
</organism>
<evidence type="ECO:0000313" key="13">
    <source>
        <dbReference type="EMBL" id="RJP61123.1"/>
    </source>
</evidence>
<dbReference type="Pfam" id="PF01396">
    <property type="entry name" value="Zn_ribbon_Top1"/>
    <property type="match status" value="3"/>
</dbReference>
<dbReference type="InterPro" id="IPR023406">
    <property type="entry name" value="Topo_IA_AS"/>
</dbReference>
<evidence type="ECO:0000256" key="2">
    <source>
        <dbReference type="ARBA" id="ARBA00009446"/>
    </source>
</evidence>
<dbReference type="InterPro" id="IPR034149">
    <property type="entry name" value="TOPRIM_TopoI"/>
</dbReference>
<dbReference type="InterPro" id="IPR013825">
    <property type="entry name" value="Topo_IA_cen_sub2"/>
</dbReference>
<evidence type="ECO:0000256" key="7">
    <source>
        <dbReference type="ARBA" id="ARBA00023029"/>
    </source>
</evidence>
<evidence type="ECO:0000256" key="6">
    <source>
        <dbReference type="ARBA" id="ARBA00022842"/>
    </source>
</evidence>
<keyword evidence="8 10" id="KW-0238">DNA-binding</keyword>
<dbReference type="InterPro" id="IPR003601">
    <property type="entry name" value="Topo_IA_2"/>
</dbReference>
<feature type="active site" description="O-(5'-phospho-DNA)-tyrosine intermediate" evidence="10">
    <location>
        <position position="299"/>
    </location>
</feature>
<dbReference type="InterPro" id="IPR013497">
    <property type="entry name" value="Topo_IA_cen"/>
</dbReference>
<evidence type="ECO:0000259" key="11">
    <source>
        <dbReference type="PROSITE" id="PS50880"/>
    </source>
</evidence>
<feature type="site" description="Interaction with DNA" evidence="10">
    <location>
        <position position="139"/>
    </location>
</feature>
<dbReference type="Gene3D" id="2.70.20.10">
    <property type="entry name" value="Topoisomerase I, domain 3"/>
    <property type="match status" value="1"/>
</dbReference>
<keyword evidence="7 10" id="KW-0799">Topoisomerase</keyword>
<dbReference type="GO" id="GO:0003917">
    <property type="term" value="F:DNA topoisomerase type I (single strand cut, ATP-independent) activity"/>
    <property type="evidence" value="ECO:0007669"/>
    <property type="project" value="UniProtKB-UniRule"/>
</dbReference>
<sequence>MAESLVIVESPAKAKTINKYLGSDFEVKSSVGHIRDLPPSKLGIDIEKDFEPDYIVIKGKEKVISELQKSAKGKKNIYLAPDPDREGEAIAWHIAHELGKSKAKVFRVTFNEITKQAIKEAFEHPTEIDLNKVNAQQARRILDRLVGYQISPLLWGRLWRGLSAGRVQSVAMKMICDREAEILAFKKEEYWSITGMFQTGDKAEVQSKLLKIDDKNIKIPDEKTSNAILSELKKESFAVTKIVKTDKKRHPAPPFITSTLQQEASRHFGFNAQRTMRIAQTLYEGVELGSAGSTGLITYMRTDSTRIADVALHEVRSFINNEYGKKYLPAKANYYKSKKSAQEAHEAIRPTDVTCTPESVKAFLTPDQFKLYGLIWKRFVASQMESAIIAQTTIDITGGKYLFRATGSIIKFDGFMKLYLEKKDEDADSDADTETEEKDALLPDVQEGSALTVKKFVPKQHFTQPPPRYSEATLIKALEENGIGRPSTYAAIMAKIQDRNYTSKLKGKLYPTELGSMVTQALTVSFNDIVNEKFTASMEESLDTVEKGGQDWHVLLKDFYASFKENLDAAYKSMKIVAMETEFTCAKCGKKMVVRLTKNGPFLACSAYPDCKFTMNYKKDPDGKIVPIEDVEETTEEKCDKCGSPLVVKEGRFGKFLACSGYPDCKFTRPVKDNKTGTPCPQEGCDGELVQRRGKKGRSFYGCSNYPQCRFTATSLKSLTNQEAQPE</sequence>
<dbReference type="GO" id="GO:0006265">
    <property type="term" value="P:DNA topological change"/>
    <property type="evidence" value="ECO:0007669"/>
    <property type="project" value="UniProtKB-UniRule"/>
</dbReference>
<feature type="site" description="Interaction with DNA" evidence="10">
    <location>
        <position position="155"/>
    </location>
</feature>
<dbReference type="EMBL" id="QZJZ01000016">
    <property type="protein sequence ID" value="RJP61123.1"/>
    <property type="molecule type" value="Genomic_DNA"/>
</dbReference>
<feature type="site" description="Interaction with DNA" evidence="10">
    <location>
        <position position="33"/>
    </location>
</feature>
<feature type="site" description="Interaction with DNA" evidence="10">
    <location>
        <position position="140"/>
    </location>
</feature>
<dbReference type="HAMAP" id="MF_00952">
    <property type="entry name" value="Topoisom_1_prok"/>
    <property type="match status" value="1"/>
</dbReference>
<feature type="domain" description="Toprim" evidence="11">
    <location>
        <begin position="3"/>
        <end position="113"/>
    </location>
</feature>
<dbReference type="InterPro" id="IPR028612">
    <property type="entry name" value="Topoisom_1_IA"/>
</dbReference>
<keyword evidence="9 10" id="KW-0413">Isomerase</keyword>
<dbReference type="InterPro" id="IPR003602">
    <property type="entry name" value="Topo_IA_DNA-bd_dom"/>
</dbReference>
<dbReference type="InterPro" id="IPR006171">
    <property type="entry name" value="TOPRIM_dom"/>
</dbReference>
<dbReference type="AlphaFoldDB" id="A0A3A4R9H0"/>
<dbReference type="SMART" id="SM00437">
    <property type="entry name" value="TOP1Ac"/>
    <property type="match status" value="1"/>
</dbReference>
<dbReference type="Gene3D" id="3.40.50.140">
    <property type="match status" value="1"/>
</dbReference>
<dbReference type="GO" id="GO:0005694">
    <property type="term" value="C:chromosome"/>
    <property type="evidence" value="ECO:0007669"/>
    <property type="project" value="InterPro"/>
</dbReference>
<evidence type="ECO:0000256" key="10">
    <source>
        <dbReference type="HAMAP-Rule" id="MF_00952"/>
    </source>
</evidence>
<dbReference type="InterPro" id="IPR023405">
    <property type="entry name" value="Topo_IA_core_domain"/>
</dbReference>
<feature type="site" description="Interaction with DNA" evidence="10">
    <location>
        <position position="148"/>
    </location>
</feature>
<evidence type="ECO:0000256" key="1">
    <source>
        <dbReference type="ARBA" id="ARBA00000213"/>
    </source>
</evidence>
<comment type="function">
    <text evidence="10">Releases the supercoiling and torsional tension of DNA, which is introduced during the DNA replication and transcription, by transiently cleaving and rejoining one strand of the DNA duplex. Introduces a single-strand break via transesterification at a target site in duplex DNA. The scissile phosphodiester is attacked by the catalytic tyrosine of the enzyme, resulting in the formation of a DNA-(5'-phosphotyrosyl)-enzyme intermediate and the expulsion of a 3'-OH DNA strand. The free DNA strand then undergoes passage around the unbroken strand, thus removing DNA supercoils. Finally, in the religation step, the DNA 3'-OH attacks the covalent intermediate to expel the active-site tyrosine and restore the DNA phosphodiester backbone.</text>
</comment>
<dbReference type="SUPFAM" id="SSF57783">
    <property type="entry name" value="Zinc beta-ribbon"/>
    <property type="match status" value="3"/>
</dbReference>
<dbReference type="CDD" id="cd03363">
    <property type="entry name" value="TOPRIM_TopoIA_TopoI"/>
    <property type="match status" value="1"/>
</dbReference>
<dbReference type="PROSITE" id="PS00396">
    <property type="entry name" value="TOPO_IA_1"/>
    <property type="match status" value="1"/>
</dbReference>
<comment type="similarity">
    <text evidence="2 10">Belongs to the type IA topoisomerase family.</text>
</comment>
<accession>A0A3A4R9H0</accession>
<keyword evidence="5" id="KW-0862">Zinc</keyword>
<dbReference type="InterPro" id="IPR013498">
    <property type="entry name" value="Topo_IA_Znf"/>
</dbReference>
<dbReference type="PROSITE" id="PS52039">
    <property type="entry name" value="TOPO_IA_2"/>
    <property type="match status" value="1"/>
</dbReference>
<feature type="site" description="Interaction with DNA" evidence="10">
    <location>
        <position position="499"/>
    </location>
</feature>
<dbReference type="Gene3D" id="1.10.290.10">
    <property type="entry name" value="Topoisomerase I, domain 4"/>
    <property type="match status" value="1"/>
</dbReference>
<evidence type="ECO:0000256" key="9">
    <source>
        <dbReference type="ARBA" id="ARBA00023235"/>
    </source>
</evidence>
<dbReference type="SUPFAM" id="SSF56712">
    <property type="entry name" value="Prokaryotic type I DNA topoisomerase"/>
    <property type="match status" value="1"/>
</dbReference>
<dbReference type="SMART" id="SM00493">
    <property type="entry name" value="TOPRIM"/>
    <property type="match status" value="1"/>
</dbReference>
<evidence type="ECO:0000313" key="14">
    <source>
        <dbReference type="Proteomes" id="UP000266426"/>
    </source>
</evidence>
<keyword evidence="6" id="KW-0460">Magnesium</keyword>
<dbReference type="PRINTS" id="PR00417">
    <property type="entry name" value="PRTPISMRASEI"/>
</dbReference>
<comment type="caution">
    <text evidence="13">The sequence shown here is derived from an EMBL/GenBank/DDBJ whole genome shotgun (WGS) entry which is preliminary data.</text>
</comment>
<dbReference type="InterPro" id="IPR013824">
    <property type="entry name" value="Topo_IA_cen_sub1"/>
</dbReference>
<dbReference type="Gene3D" id="1.10.460.10">
    <property type="entry name" value="Topoisomerase I, domain 2"/>
    <property type="match status" value="1"/>
</dbReference>
<name>A0A3A4R9H0_9BACT</name>
<dbReference type="PANTHER" id="PTHR42785:SF1">
    <property type="entry name" value="DNA TOPOISOMERASE"/>
    <property type="match status" value="1"/>
</dbReference>
<comment type="catalytic activity">
    <reaction evidence="1 10">
        <text>ATP-independent breakage of single-stranded DNA, followed by passage and rejoining.</text>
        <dbReference type="EC" id="5.6.2.1"/>
    </reaction>
</comment>
<dbReference type="Proteomes" id="UP000266426">
    <property type="component" value="Unassembled WGS sequence"/>
</dbReference>
<keyword evidence="4" id="KW-0863">Zinc-finger</keyword>
<dbReference type="Pfam" id="PF01131">
    <property type="entry name" value="Topoisom_bac"/>
    <property type="match status" value="1"/>
</dbReference>
<feature type="region of interest" description="Interaction with DNA" evidence="10">
    <location>
        <begin position="163"/>
        <end position="168"/>
    </location>
</feature>
<keyword evidence="3" id="KW-0479">Metal-binding</keyword>
<dbReference type="NCBIfam" id="TIGR01051">
    <property type="entry name" value="topA_bact"/>
    <property type="match status" value="1"/>
</dbReference>
<feature type="site" description="Interaction with DNA" evidence="10">
    <location>
        <position position="301"/>
    </location>
</feature>
<dbReference type="GO" id="GO:0003677">
    <property type="term" value="F:DNA binding"/>
    <property type="evidence" value="ECO:0007669"/>
    <property type="project" value="UniProtKB-KW"/>
</dbReference>
<dbReference type="GO" id="GO:0008270">
    <property type="term" value="F:zinc ion binding"/>
    <property type="evidence" value="ECO:0007669"/>
    <property type="project" value="UniProtKB-KW"/>
</dbReference>
<evidence type="ECO:0000256" key="5">
    <source>
        <dbReference type="ARBA" id="ARBA00022833"/>
    </source>
</evidence>
<dbReference type="InterPro" id="IPR005733">
    <property type="entry name" value="TopoI_bac-type"/>
</dbReference>
<dbReference type="Pfam" id="PF01751">
    <property type="entry name" value="Toprim"/>
    <property type="match status" value="1"/>
</dbReference>
<dbReference type="InterPro" id="IPR000380">
    <property type="entry name" value="Topo_IA"/>
</dbReference>
<gene>
    <name evidence="10 13" type="primary">topA</name>
    <name evidence="13" type="ORF">C4541_02740</name>
</gene>
<evidence type="ECO:0000256" key="4">
    <source>
        <dbReference type="ARBA" id="ARBA00022771"/>
    </source>
</evidence>
<reference evidence="13 14" key="1">
    <citation type="journal article" date="2017" name="ISME J.">
        <title>Energy and carbon metabolisms in a deep terrestrial subsurface fluid microbial community.</title>
        <authorList>
            <person name="Momper L."/>
            <person name="Jungbluth S.P."/>
            <person name="Lee M.D."/>
            <person name="Amend J.P."/>
        </authorList>
    </citation>
    <scope>NUCLEOTIDE SEQUENCE [LARGE SCALE GENOMIC DNA]</scope>
    <source>
        <strain evidence="13">SURF_26</strain>
    </source>
</reference>
<dbReference type="PANTHER" id="PTHR42785">
    <property type="entry name" value="DNA TOPOISOMERASE, TYPE IA, CORE"/>
    <property type="match status" value="1"/>
</dbReference>
<comment type="subunit">
    <text evidence="10">Monomer.</text>
</comment>
<dbReference type="Gene3D" id="3.30.65.10">
    <property type="entry name" value="Bacterial Topoisomerase I, domain 1"/>
    <property type="match status" value="3"/>
</dbReference>
<evidence type="ECO:0000259" key="12">
    <source>
        <dbReference type="PROSITE" id="PS52039"/>
    </source>
</evidence>